<dbReference type="InterPro" id="IPR039421">
    <property type="entry name" value="Type_1_exporter"/>
</dbReference>
<dbReference type="PANTHER" id="PTHR24221:SF248">
    <property type="entry name" value="ABC TRANSPORTER TRANSMEMBRANE REGION"/>
    <property type="match status" value="1"/>
</dbReference>
<dbReference type="PROSITE" id="PS50893">
    <property type="entry name" value="ABC_TRANSPORTER_2"/>
    <property type="match status" value="1"/>
</dbReference>
<feature type="domain" description="ABC transporter" evidence="8">
    <location>
        <begin position="328"/>
        <end position="558"/>
    </location>
</feature>
<comment type="subcellular location">
    <subcellularLocation>
        <location evidence="1">Cell membrane</location>
        <topology evidence="1">Multi-pass membrane protein</topology>
    </subcellularLocation>
</comment>
<proteinExistence type="predicted"/>
<keyword evidence="5 7" id="KW-1133">Transmembrane helix</keyword>
<evidence type="ECO:0000313" key="11">
    <source>
        <dbReference type="Proteomes" id="UP000243950"/>
    </source>
</evidence>
<evidence type="ECO:0000256" key="7">
    <source>
        <dbReference type="SAM" id="Phobius"/>
    </source>
</evidence>
<feature type="transmembrane region" description="Helical" evidence="7">
    <location>
        <begin position="153"/>
        <end position="172"/>
    </location>
</feature>
<keyword evidence="4 10" id="KW-0067">ATP-binding</keyword>
<feature type="transmembrane region" description="Helical" evidence="7">
    <location>
        <begin position="241"/>
        <end position="262"/>
    </location>
</feature>
<feature type="transmembrane region" description="Helical" evidence="7">
    <location>
        <begin position="16"/>
        <end position="37"/>
    </location>
</feature>
<dbReference type="SUPFAM" id="SSF90123">
    <property type="entry name" value="ABC transporter transmembrane region"/>
    <property type="match status" value="1"/>
</dbReference>
<dbReference type="InterPro" id="IPR036640">
    <property type="entry name" value="ABC1_TM_sf"/>
</dbReference>
<dbReference type="RefSeq" id="WP_167363106.1">
    <property type="nucleotide sequence ID" value="NZ_BSSG01000002.1"/>
</dbReference>
<evidence type="ECO:0000256" key="3">
    <source>
        <dbReference type="ARBA" id="ARBA00022741"/>
    </source>
</evidence>
<dbReference type="PROSITE" id="PS50929">
    <property type="entry name" value="ABC_TM1F"/>
    <property type="match status" value="1"/>
</dbReference>
<dbReference type="InterPro" id="IPR011527">
    <property type="entry name" value="ABC1_TM_dom"/>
</dbReference>
<dbReference type="InterPro" id="IPR003593">
    <property type="entry name" value="AAA+_ATPase"/>
</dbReference>
<dbReference type="GO" id="GO:0005524">
    <property type="term" value="F:ATP binding"/>
    <property type="evidence" value="ECO:0007669"/>
    <property type="project" value="UniProtKB-KW"/>
</dbReference>
<dbReference type="EMBL" id="FOMO01000002">
    <property type="protein sequence ID" value="SFD59428.1"/>
    <property type="molecule type" value="Genomic_DNA"/>
</dbReference>
<dbReference type="GO" id="GO:0034040">
    <property type="term" value="F:ATPase-coupled lipid transmembrane transporter activity"/>
    <property type="evidence" value="ECO:0007669"/>
    <property type="project" value="TreeGrafter"/>
</dbReference>
<organism evidence="10 11">
    <name type="scientific">Pseudomonas straminea</name>
    <dbReference type="NCBI Taxonomy" id="47882"/>
    <lineage>
        <taxon>Bacteria</taxon>
        <taxon>Pseudomonadati</taxon>
        <taxon>Pseudomonadota</taxon>
        <taxon>Gammaproteobacteria</taxon>
        <taxon>Pseudomonadales</taxon>
        <taxon>Pseudomonadaceae</taxon>
        <taxon>Phytopseudomonas</taxon>
    </lineage>
</organism>
<dbReference type="InterPro" id="IPR027417">
    <property type="entry name" value="P-loop_NTPase"/>
</dbReference>
<dbReference type="AlphaFoldDB" id="A0A1I1TQE0"/>
<keyword evidence="3" id="KW-0547">Nucleotide-binding</keyword>
<keyword evidence="2 7" id="KW-0812">Transmembrane</keyword>
<dbReference type="PANTHER" id="PTHR24221">
    <property type="entry name" value="ATP-BINDING CASSETTE SUB-FAMILY B"/>
    <property type="match status" value="1"/>
</dbReference>
<evidence type="ECO:0000256" key="1">
    <source>
        <dbReference type="ARBA" id="ARBA00004651"/>
    </source>
</evidence>
<feature type="domain" description="ABC transmembrane type-1" evidence="9">
    <location>
        <begin position="20"/>
        <end position="297"/>
    </location>
</feature>
<evidence type="ECO:0000256" key="2">
    <source>
        <dbReference type="ARBA" id="ARBA00022692"/>
    </source>
</evidence>
<reference evidence="11" key="1">
    <citation type="submission" date="2016-10" db="EMBL/GenBank/DDBJ databases">
        <authorList>
            <person name="Varghese N."/>
            <person name="Submissions S."/>
        </authorList>
    </citation>
    <scope>NUCLEOTIDE SEQUENCE [LARGE SCALE GENOMIC DNA]</scope>
    <source>
        <strain evidence="11">JCM 2783</strain>
    </source>
</reference>
<dbReference type="Proteomes" id="UP000243950">
    <property type="component" value="Unassembled WGS sequence"/>
</dbReference>
<feature type="transmembrane region" description="Helical" evidence="7">
    <location>
        <begin position="126"/>
        <end position="147"/>
    </location>
</feature>
<feature type="transmembrane region" description="Helical" evidence="7">
    <location>
        <begin position="43"/>
        <end position="69"/>
    </location>
</feature>
<dbReference type="SUPFAM" id="SSF52540">
    <property type="entry name" value="P-loop containing nucleoside triphosphate hydrolases"/>
    <property type="match status" value="1"/>
</dbReference>
<keyword evidence="6 7" id="KW-0472">Membrane</keyword>
<evidence type="ECO:0000256" key="6">
    <source>
        <dbReference type="ARBA" id="ARBA00023136"/>
    </source>
</evidence>
<evidence type="ECO:0000256" key="5">
    <source>
        <dbReference type="ARBA" id="ARBA00022989"/>
    </source>
</evidence>
<gene>
    <name evidence="10" type="ORF">SAMN05216372_102621</name>
</gene>
<keyword evidence="11" id="KW-1185">Reference proteome</keyword>
<sequence length="561" mass="60658">MNEFLRRIALQPRLRLELWLSSLLINLLGLASSLYSIHVLNRYLALGVDATLVTLTIGAVMAVGFEVLLRNARLRLAQWLCARADTELGETLFEGAVRGQYALVEQLPHTARREILSGQSTVQQCFGAPNLVTLLDTPFAFVFVVVLGMLSPFLASMALLVMAGVTLVSLLAQRRLREPMEAQSRIAMQMAGYQHNLTAGGEMVRAFSAADVLKEKWRACADEQAEQRAQLNRLQNTMQNASYAGTLILSMVIMGLGAREVLAGNLDIGSLIGCNILASRALAALTRALGLGEQIGRGQRALELARQLCAIPRERGEGVRLGQTRGSLRFEDLAFGYPKQAVPVLEHFDYQLEAGKVLAFTGANGSGKTTLSRLLVGLLEPSRGHLLVDGMDLRQADPQWWRRQVAYLPQEPQFFDGTLRENLCVLAPETTDARVLEVCRELAVGAFVEGGAEGLGLTVRNGGGSIPLGIRRRLALARAVIGGGQLVVLDDPTEGVDAEGCKAIAALLSRLVREGRTLVVMSNEGFILGAADTVIDLNHKPVPRVLRDGPREPAQGGADHG</sequence>
<evidence type="ECO:0000313" key="10">
    <source>
        <dbReference type="EMBL" id="SFD59428.1"/>
    </source>
</evidence>
<evidence type="ECO:0000259" key="9">
    <source>
        <dbReference type="PROSITE" id="PS50929"/>
    </source>
</evidence>
<dbReference type="SMART" id="SM00382">
    <property type="entry name" value="AAA"/>
    <property type="match status" value="1"/>
</dbReference>
<dbReference type="GO" id="GO:0005886">
    <property type="term" value="C:plasma membrane"/>
    <property type="evidence" value="ECO:0007669"/>
    <property type="project" value="UniProtKB-SubCell"/>
</dbReference>
<dbReference type="Gene3D" id="1.20.1560.10">
    <property type="entry name" value="ABC transporter type 1, transmembrane domain"/>
    <property type="match status" value="1"/>
</dbReference>
<dbReference type="GO" id="GO:0140359">
    <property type="term" value="F:ABC-type transporter activity"/>
    <property type="evidence" value="ECO:0007669"/>
    <property type="project" value="InterPro"/>
</dbReference>
<dbReference type="GO" id="GO:0016887">
    <property type="term" value="F:ATP hydrolysis activity"/>
    <property type="evidence" value="ECO:0007669"/>
    <property type="project" value="InterPro"/>
</dbReference>
<name>A0A1I1TQE0_PSEOC</name>
<dbReference type="Gene3D" id="3.40.50.300">
    <property type="entry name" value="P-loop containing nucleotide triphosphate hydrolases"/>
    <property type="match status" value="1"/>
</dbReference>
<dbReference type="InterPro" id="IPR003439">
    <property type="entry name" value="ABC_transporter-like_ATP-bd"/>
</dbReference>
<evidence type="ECO:0000259" key="8">
    <source>
        <dbReference type="PROSITE" id="PS50893"/>
    </source>
</evidence>
<accession>A0A1I1TQE0</accession>
<protein>
    <submittedName>
        <fullName evidence="10">ATP-binding cassette, subfamily C, LapB</fullName>
    </submittedName>
</protein>
<evidence type="ECO:0000256" key="4">
    <source>
        <dbReference type="ARBA" id="ARBA00022840"/>
    </source>
</evidence>
<dbReference type="Pfam" id="PF00005">
    <property type="entry name" value="ABC_tran"/>
    <property type="match status" value="1"/>
</dbReference>